<dbReference type="EMBL" id="JABWAD010000061">
    <property type="protein sequence ID" value="KAF6062552.1"/>
    <property type="molecule type" value="Genomic_DNA"/>
</dbReference>
<reference evidence="5 6" key="1">
    <citation type="submission" date="2020-03" db="EMBL/GenBank/DDBJ databases">
        <title>FDA dAtabase for Regulatory Grade micrObial Sequences (FDA-ARGOS): Supporting development and validation of Infectious Disease Dx tests.</title>
        <authorList>
            <person name="Campos J."/>
            <person name="Goldberg B."/>
            <person name="Tallon L."/>
            <person name="Sadzewicz L."/>
            <person name="Vavikolanu K."/>
            <person name="Mehta A."/>
            <person name="Aluvathingal J."/>
            <person name="Nadendla S."/>
            <person name="Nandy P."/>
            <person name="Geyer C."/>
            <person name="Yan Y."/>
            <person name="Sichtig H."/>
        </authorList>
    </citation>
    <scope>NUCLEOTIDE SEQUENCE [LARGE SCALE GENOMIC DNA]</scope>
    <source>
        <strain evidence="5 6">FDAARGOS_656</strain>
    </source>
</reference>
<feature type="coiled-coil region" evidence="4">
    <location>
        <begin position="54"/>
        <end position="117"/>
    </location>
</feature>
<name>A0A8H6BUC6_CANAX</name>
<dbReference type="Proteomes" id="UP000536275">
    <property type="component" value="Unassembled WGS sequence"/>
</dbReference>
<dbReference type="GO" id="GO:0000077">
    <property type="term" value="P:DNA damage checkpoint signaling"/>
    <property type="evidence" value="ECO:0007669"/>
    <property type="project" value="InterPro"/>
</dbReference>
<keyword evidence="4" id="KW-0175">Coiled coil</keyword>
<keyword evidence="3" id="KW-0539">Nucleus</keyword>
<protein>
    <submittedName>
        <fullName evidence="5">DNA damage checkpoint family protein</fullName>
    </submittedName>
</protein>
<dbReference type="AlphaFoldDB" id="A0A8H6BUC6"/>
<sequence>MSSSDDDFDDDEDDVLLQDFLLGKTQIPEVSIISQTRNPLPAKIPQTQQPNTQIATLRAQLQQLQRQKQEEVSALKESLNTFKESSENQLSILKNAVQTLEDEKKFLNNELISKTASKKRKTEPSNKIATSTLANEEKYLPLRPLKEVKTGTNDSVVATQNETQGKPIQKVIKLSSDSSLLIDQLWNHSIVEAKEHHLNI</sequence>
<organism evidence="5 6">
    <name type="scientific">Candida albicans</name>
    <name type="common">Yeast</name>
    <dbReference type="NCBI Taxonomy" id="5476"/>
    <lineage>
        <taxon>Eukaryota</taxon>
        <taxon>Fungi</taxon>
        <taxon>Dikarya</taxon>
        <taxon>Ascomycota</taxon>
        <taxon>Saccharomycotina</taxon>
        <taxon>Pichiomycetes</taxon>
        <taxon>Debaryomycetaceae</taxon>
        <taxon>Candida/Lodderomyces clade</taxon>
        <taxon>Candida</taxon>
    </lineage>
</organism>
<evidence type="ECO:0000313" key="6">
    <source>
        <dbReference type="Proteomes" id="UP000536275"/>
    </source>
</evidence>
<evidence type="ECO:0000256" key="3">
    <source>
        <dbReference type="ARBA" id="ARBA00023242"/>
    </source>
</evidence>
<evidence type="ECO:0000256" key="2">
    <source>
        <dbReference type="ARBA" id="ARBA00022763"/>
    </source>
</evidence>
<comment type="caution">
    <text evidence="5">The sequence shown here is derived from an EMBL/GenBank/DDBJ whole genome shotgun (WGS) entry which is preliminary data.</text>
</comment>
<keyword evidence="2" id="KW-0227">DNA damage</keyword>
<evidence type="ECO:0000256" key="4">
    <source>
        <dbReference type="SAM" id="Coils"/>
    </source>
</evidence>
<dbReference type="Pfam" id="PF09798">
    <property type="entry name" value="LCD1"/>
    <property type="match status" value="1"/>
</dbReference>
<dbReference type="InterPro" id="IPR018622">
    <property type="entry name" value="DNA_damage_chkpnt_Lcd1"/>
</dbReference>
<evidence type="ECO:0000256" key="1">
    <source>
        <dbReference type="ARBA" id="ARBA00004123"/>
    </source>
</evidence>
<comment type="subcellular location">
    <subcellularLocation>
        <location evidence="1">Nucleus</location>
    </subcellularLocation>
</comment>
<gene>
    <name evidence="5" type="ORF">FOB64_005621</name>
</gene>
<accession>A0A8H6BUC6</accession>
<evidence type="ECO:0000313" key="5">
    <source>
        <dbReference type="EMBL" id="KAF6062552.1"/>
    </source>
</evidence>
<dbReference type="GO" id="GO:0005634">
    <property type="term" value="C:nucleus"/>
    <property type="evidence" value="ECO:0007669"/>
    <property type="project" value="UniProtKB-SubCell"/>
</dbReference>
<proteinExistence type="predicted"/>